<sequence length="99" mass="10475">MLIINRGAGAVEAFTGIRIEAAAREALHSAIKSGVEAALLEGPNAGFEVIKAHAIYHAQQSVPDAIKRLVPGDGVLDRIALRYYREAMARAGVQIPEAA</sequence>
<comment type="caution">
    <text evidence="1">The sequence shown here is derived from an EMBL/GenBank/DDBJ whole genome shotgun (WGS) entry which is preliminary data.</text>
</comment>
<evidence type="ECO:0000313" key="2">
    <source>
        <dbReference type="Proteomes" id="UP000607796"/>
    </source>
</evidence>
<name>A0ABR9WWX5_9RHOB</name>
<dbReference type="Proteomes" id="UP000607796">
    <property type="component" value="Unassembled WGS sequence"/>
</dbReference>
<accession>A0ABR9WWX5</accession>
<gene>
    <name evidence="1" type="ORF">IQ782_02945</name>
</gene>
<organism evidence="1 2">
    <name type="scientific">Salipiger mangrovisoli</name>
    <dbReference type="NCBI Taxonomy" id="2865933"/>
    <lineage>
        <taxon>Bacteria</taxon>
        <taxon>Pseudomonadati</taxon>
        <taxon>Pseudomonadota</taxon>
        <taxon>Alphaproteobacteria</taxon>
        <taxon>Rhodobacterales</taxon>
        <taxon>Roseobacteraceae</taxon>
        <taxon>Salipiger</taxon>
    </lineage>
</organism>
<keyword evidence="2" id="KW-1185">Reference proteome</keyword>
<evidence type="ECO:0000313" key="1">
    <source>
        <dbReference type="EMBL" id="MBE9635791.1"/>
    </source>
</evidence>
<proteinExistence type="predicted"/>
<reference evidence="1 2" key="1">
    <citation type="journal article" date="2021" name="Int. J. Syst. Evol. Microbiol.">
        <title>Salipiger mangrovisoli sp. nov., isolated from mangrove soil and the proposal for the reclassification of Paraphaeobacter pallidus as Salipiger pallidus comb. nov.</title>
        <authorList>
            <person name="Du J."/>
            <person name="Liu Y."/>
            <person name="Pei T."/>
            <person name="Deng M.R."/>
            <person name="Zhu H."/>
        </authorList>
    </citation>
    <scope>NUCLEOTIDE SEQUENCE [LARGE SCALE GENOMIC DNA]</scope>
    <source>
        <strain evidence="1 2">6D45A</strain>
    </source>
</reference>
<dbReference type="EMBL" id="JADFFK010000001">
    <property type="protein sequence ID" value="MBE9635791.1"/>
    <property type="molecule type" value="Genomic_DNA"/>
</dbReference>
<protein>
    <submittedName>
        <fullName evidence="1">Uncharacterized protein</fullName>
    </submittedName>
</protein>